<dbReference type="InterPro" id="IPR021410">
    <property type="entry name" value="FAF"/>
</dbReference>
<dbReference type="InterPro" id="IPR046431">
    <property type="entry name" value="FAF_dom"/>
</dbReference>
<evidence type="ECO:0000313" key="4">
    <source>
        <dbReference type="Proteomes" id="UP000811246"/>
    </source>
</evidence>
<reference evidence="3" key="1">
    <citation type="submission" date="2021-01" db="EMBL/GenBank/DDBJ databases">
        <authorList>
            <person name="Lovell J.T."/>
            <person name="Bentley N."/>
            <person name="Bhattarai G."/>
            <person name="Jenkins J.W."/>
            <person name="Sreedasyam A."/>
            <person name="Alarcon Y."/>
            <person name="Bock C."/>
            <person name="Boston L."/>
            <person name="Carlson J."/>
            <person name="Cervantes K."/>
            <person name="Clermont K."/>
            <person name="Krom N."/>
            <person name="Kubenka K."/>
            <person name="Mamidi S."/>
            <person name="Mattison C."/>
            <person name="Monteros M."/>
            <person name="Pisani C."/>
            <person name="Plott C."/>
            <person name="Rajasekar S."/>
            <person name="Rhein H.S."/>
            <person name="Rohla C."/>
            <person name="Song M."/>
            <person name="Hilaire R.S."/>
            <person name="Shu S."/>
            <person name="Wells L."/>
            <person name="Wang X."/>
            <person name="Webber J."/>
            <person name="Heerema R.J."/>
            <person name="Klein P."/>
            <person name="Conner P."/>
            <person name="Grauke L."/>
            <person name="Grimwood J."/>
            <person name="Schmutz J."/>
            <person name="Randall J.J."/>
        </authorList>
    </citation>
    <scope>NUCLEOTIDE SEQUENCE</scope>
    <source>
        <tissue evidence="3">Leaf</tissue>
    </source>
</reference>
<dbReference type="Pfam" id="PF11250">
    <property type="entry name" value="FAF"/>
    <property type="match status" value="1"/>
</dbReference>
<evidence type="ECO:0000313" key="3">
    <source>
        <dbReference type="EMBL" id="KAG6714943.1"/>
    </source>
</evidence>
<proteinExistence type="inferred from homology"/>
<name>A0A922F2W3_CARIL</name>
<accession>A0A922F2W3</accession>
<comment type="caution">
    <text evidence="3">The sequence shown here is derived from an EMBL/GenBank/DDBJ whole genome shotgun (WGS) entry which is preliminary data.</text>
</comment>
<evidence type="ECO:0000256" key="1">
    <source>
        <dbReference type="ARBA" id="ARBA00008690"/>
    </source>
</evidence>
<dbReference type="Proteomes" id="UP000811246">
    <property type="component" value="Chromosome 5"/>
</dbReference>
<dbReference type="PANTHER" id="PTHR33155:SF75">
    <property type="entry name" value="OS02G0750800 PROTEIN"/>
    <property type="match status" value="1"/>
</dbReference>
<sequence length="323" mass="36517">MPSPVHSPKDFPTHNCDLELGFKTLIYLEARSPRDPNHFLHIVHSYMISSASSYSPELPSISPSLLRSTSSNSSSSLSSIMLDDLIGTESGVYLSSNEDEIKGLEKWNGRQHDHKPNQRYRAAGTRSNHYPPPIPLLAQTGNLPGRMPWVLTRHYGNGKLIIEVERVKHHEYLEAHRENGRLILNLVPLDEVESEEEMINHDDEELEPEDLHDHFEDKETDHGKSMHDDQEVEIQYQEPGVGYDGSYPHVDDDNEIVAEEDLMITSLASTIPVKIWLEKGIMISSSTTTTERSENLRKCFTNNADVFINPNAMLISTNAFAHA</sequence>
<dbReference type="EMBL" id="CM031829">
    <property type="protein sequence ID" value="KAG6714943.1"/>
    <property type="molecule type" value="Genomic_DNA"/>
</dbReference>
<feature type="domain" description="FAF" evidence="2">
    <location>
        <begin position="130"/>
        <end position="186"/>
    </location>
</feature>
<protein>
    <recommendedName>
        <fullName evidence="2">FAF domain-containing protein</fullName>
    </recommendedName>
</protein>
<comment type="similarity">
    <text evidence="1">Belongs to the fantastic four family.</text>
</comment>
<dbReference type="AlphaFoldDB" id="A0A922F2W3"/>
<gene>
    <name evidence="3" type="ORF">I3842_05G226100</name>
</gene>
<dbReference type="PANTHER" id="PTHR33155">
    <property type="entry name" value="FANTASTIC FOUR-LIKE PROTEIN (DUF3049)"/>
    <property type="match status" value="1"/>
</dbReference>
<organism evidence="3 4">
    <name type="scientific">Carya illinoinensis</name>
    <name type="common">Pecan</name>
    <dbReference type="NCBI Taxonomy" id="32201"/>
    <lineage>
        <taxon>Eukaryota</taxon>
        <taxon>Viridiplantae</taxon>
        <taxon>Streptophyta</taxon>
        <taxon>Embryophyta</taxon>
        <taxon>Tracheophyta</taxon>
        <taxon>Spermatophyta</taxon>
        <taxon>Magnoliopsida</taxon>
        <taxon>eudicotyledons</taxon>
        <taxon>Gunneridae</taxon>
        <taxon>Pentapetalae</taxon>
        <taxon>rosids</taxon>
        <taxon>fabids</taxon>
        <taxon>Fagales</taxon>
        <taxon>Juglandaceae</taxon>
        <taxon>Carya</taxon>
    </lineage>
</organism>
<evidence type="ECO:0000259" key="2">
    <source>
        <dbReference type="Pfam" id="PF11250"/>
    </source>
</evidence>